<evidence type="ECO:0000256" key="5">
    <source>
        <dbReference type="ARBA" id="ARBA00011917"/>
    </source>
</evidence>
<dbReference type="InterPro" id="IPR032282">
    <property type="entry name" value="HAGH_C"/>
</dbReference>
<dbReference type="Pfam" id="PF16123">
    <property type="entry name" value="HAGH_C"/>
    <property type="match status" value="1"/>
</dbReference>
<dbReference type="EC" id="3.1.2.6" evidence="5"/>
<dbReference type="UniPathway" id="UPA00619">
    <property type="reaction ID" value="UER00676"/>
</dbReference>
<dbReference type="Proteomes" id="UP000245699">
    <property type="component" value="Unassembled WGS sequence"/>
</dbReference>
<sequence length="248" mass="27647">MKISIVPYWNDNYAYIITDQKSGQIGIVDPVDIKKIIQATSEFNLPIKYLLTTHHHADHASGNEEAAKLIPGLTIYGGDERVPAMTNHLKGGEVFNIGSLNVTAIRTHGHTDSSISYFVQDGDEKALFSGDTLFVAGCGRLFEGTPQQMYESLNVKFAHLPKDTKVYAGHEYTNSNIRFALSVDKDNQKLQQKAQQYSTMKITMPSTIQNELDINPFMRVNQPALQKVTGETDPVKVLAALRAMKDRF</sequence>
<keyword evidence="7" id="KW-0378">Hydrolase</keyword>
<dbReference type="EMBL" id="MBFT01000771">
    <property type="protein sequence ID" value="PVU87285.1"/>
    <property type="molecule type" value="Genomic_DNA"/>
</dbReference>
<dbReference type="GO" id="GO:0004416">
    <property type="term" value="F:hydroxyacylglutathione hydrolase activity"/>
    <property type="evidence" value="ECO:0007669"/>
    <property type="project" value="UniProtKB-EC"/>
</dbReference>
<dbReference type="HAMAP" id="MF_01374">
    <property type="entry name" value="Glyoxalase_2"/>
    <property type="match status" value="1"/>
</dbReference>
<comment type="pathway">
    <text evidence="3">Secondary metabolite metabolism; methylglyoxal degradation; (R)-lactate from methylglyoxal: step 2/2.</text>
</comment>
<evidence type="ECO:0000256" key="8">
    <source>
        <dbReference type="ARBA" id="ARBA00022833"/>
    </source>
</evidence>
<name>A0A2T9Y4L4_9FUNG</name>
<proteinExistence type="inferred from homology"/>
<gene>
    <name evidence="11" type="ORF">BB559_006128</name>
</gene>
<accession>A0A2T9Y4L4</accession>
<dbReference type="SMART" id="SM00849">
    <property type="entry name" value="Lactamase_B"/>
    <property type="match status" value="1"/>
</dbReference>
<dbReference type="GO" id="GO:0046872">
    <property type="term" value="F:metal ion binding"/>
    <property type="evidence" value="ECO:0007669"/>
    <property type="project" value="UniProtKB-KW"/>
</dbReference>
<dbReference type="STRING" id="61424.A0A2T9Y4L4"/>
<dbReference type="InterPro" id="IPR036866">
    <property type="entry name" value="RibonucZ/Hydroxyglut_hydro"/>
</dbReference>
<dbReference type="InterPro" id="IPR001279">
    <property type="entry name" value="Metallo-B-lactamas"/>
</dbReference>
<comment type="catalytic activity">
    <reaction evidence="1">
        <text>an S-(2-hydroxyacyl)glutathione + H2O = a 2-hydroxy carboxylate + glutathione + H(+)</text>
        <dbReference type="Rhea" id="RHEA:21864"/>
        <dbReference type="ChEBI" id="CHEBI:15377"/>
        <dbReference type="ChEBI" id="CHEBI:15378"/>
        <dbReference type="ChEBI" id="CHEBI:57925"/>
        <dbReference type="ChEBI" id="CHEBI:58896"/>
        <dbReference type="ChEBI" id="CHEBI:71261"/>
        <dbReference type="EC" id="3.1.2.6"/>
    </reaction>
</comment>
<dbReference type="Gene3D" id="3.60.15.10">
    <property type="entry name" value="Ribonuclease Z/Hydroxyacylglutathione hydrolase-like"/>
    <property type="match status" value="1"/>
</dbReference>
<dbReference type="NCBIfam" id="TIGR03413">
    <property type="entry name" value="GSH_gloB"/>
    <property type="match status" value="1"/>
</dbReference>
<dbReference type="InterPro" id="IPR017782">
    <property type="entry name" value="Hydroxyacylglutathione_Hdrlase"/>
</dbReference>
<dbReference type="CDD" id="cd07723">
    <property type="entry name" value="hydroxyacylglutathione_hydrolase_MBL-fold"/>
    <property type="match status" value="1"/>
</dbReference>
<comment type="similarity">
    <text evidence="4">Belongs to the metallo-beta-lactamase superfamily. Glyoxalase II family.</text>
</comment>
<dbReference type="InterPro" id="IPR035680">
    <property type="entry name" value="Clx_II_MBL"/>
</dbReference>
<dbReference type="OrthoDB" id="515692at2759"/>
<dbReference type="Pfam" id="PF00753">
    <property type="entry name" value="Lactamase_B"/>
    <property type="match status" value="1"/>
</dbReference>
<protein>
    <recommendedName>
        <fullName evidence="5">hydroxyacylglutathione hydrolase</fullName>
        <ecNumber evidence="5">3.1.2.6</ecNumber>
    </recommendedName>
    <alternativeName>
        <fullName evidence="9">Glyoxalase II</fullName>
    </alternativeName>
</protein>
<dbReference type="PANTHER" id="PTHR11935:SF94">
    <property type="entry name" value="TENZING NORGAY, ISOFORM C"/>
    <property type="match status" value="1"/>
</dbReference>
<evidence type="ECO:0000256" key="7">
    <source>
        <dbReference type="ARBA" id="ARBA00022801"/>
    </source>
</evidence>
<evidence type="ECO:0000256" key="4">
    <source>
        <dbReference type="ARBA" id="ARBA00006759"/>
    </source>
</evidence>
<dbReference type="SUPFAM" id="SSF56281">
    <property type="entry name" value="Metallo-hydrolase/oxidoreductase"/>
    <property type="match status" value="1"/>
</dbReference>
<feature type="domain" description="Metallo-beta-lactamase" evidence="10">
    <location>
        <begin position="11"/>
        <end position="170"/>
    </location>
</feature>
<evidence type="ECO:0000256" key="9">
    <source>
        <dbReference type="ARBA" id="ARBA00031044"/>
    </source>
</evidence>
<evidence type="ECO:0000256" key="2">
    <source>
        <dbReference type="ARBA" id="ARBA00001947"/>
    </source>
</evidence>
<evidence type="ECO:0000313" key="12">
    <source>
        <dbReference type="Proteomes" id="UP000245699"/>
    </source>
</evidence>
<evidence type="ECO:0000313" key="11">
    <source>
        <dbReference type="EMBL" id="PVU87285.1"/>
    </source>
</evidence>
<keyword evidence="6" id="KW-0479">Metal-binding</keyword>
<organism evidence="11 12">
    <name type="scientific">Furculomyces boomerangus</name>
    <dbReference type="NCBI Taxonomy" id="61424"/>
    <lineage>
        <taxon>Eukaryota</taxon>
        <taxon>Fungi</taxon>
        <taxon>Fungi incertae sedis</taxon>
        <taxon>Zoopagomycota</taxon>
        <taxon>Kickxellomycotina</taxon>
        <taxon>Harpellomycetes</taxon>
        <taxon>Harpellales</taxon>
        <taxon>Harpellaceae</taxon>
        <taxon>Furculomyces</taxon>
    </lineage>
</organism>
<dbReference type="GO" id="GO:0019243">
    <property type="term" value="P:methylglyoxal catabolic process to D-lactate via S-lactoyl-glutathione"/>
    <property type="evidence" value="ECO:0007669"/>
    <property type="project" value="InterPro"/>
</dbReference>
<dbReference type="AlphaFoldDB" id="A0A2T9Y4L4"/>
<comment type="cofactor">
    <cofactor evidence="2">
        <name>Zn(2+)</name>
        <dbReference type="ChEBI" id="CHEBI:29105"/>
    </cofactor>
</comment>
<evidence type="ECO:0000256" key="3">
    <source>
        <dbReference type="ARBA" id="ARBA00004963"/>
    </source>
</evidence>
<evidence type="ECO:0000256" key="1">
    <source>
        <dbReference type="ARBA" id="ARBA00001623"/>
    </source>
</evidence>
<keyword evidence="8" id="KW-0862">Zinc</keyword>
<reference evidence="11 12" key="1">
    <citation type="journal article" date="2018" name="MBio">
        <title>Comparative Genomics Reveals the Core Gene Toolbox for the Fungus-Insect Symbiosis.</title>
        <authorList>
            <person name="Wang Y."/>
            <person name="Stata M."/>
            <person name="Wang W."/>
            <person name="Stajich J.E."/>
            <person name="White M.M."/>
            <person name="Moncalvo J.M."/>
        </authorList>
    </citation>
    <scope>NUCLEOTIDE SEQUENCE [LARGE SCALE GENOMIC DNA]</scope>
    <source>
        <strain evidence="11 12">AUS-77-4</strain>
    </source>
</reference>
<comment type="caution">
    <text evidence="11">The sequence shown here is derived from an EMBL/GenBank/DDBJ whole genome shotgun (WGS) entry which is preliminary data.</text>
</comment>
<dbReference type="PANTHER" id="PTHR11935">
    <property type="entry name" value="BETA LACTAMASE DOMAIN"/>
    <property type="match status" value="1"/>
</dbReference>
<keyword evidence="12" id="KW-1185">Reference proteome</keyword>
<evidence type="ECO:0000259" key="10">
    <source>
        <dbReference type="SMART" id="SM00849"/>
    </source>
</evidence>
<dbReference type="PIRSF" id="PIRSF005457">
    <property type="entry name" value="Glx"/>
    <property type="match status" value="1"/>
</dbReference>
<evidence type="ECO:0000256" key="6">
    <source>
        <dbReference type="ARBA" id="ARBA00022723"/>
    </source>
</evidence>